<dbReference type="EMBL" id="JAQIZT010000018">
    <property type="protein sequence ID" value="KAJ6957158.1"/>
    <property type="molecule type" value="Genomic_DNA"/>
</dbReference>
<dbReference type="Proteomes" id="UP001164929">
    <property type="component" value="Chromosome 18"/>
</dbReference>
<sequence>MEERKQSDSQNLQFQFGKNNKWRLCEAYNELHGLAPEMKTPFDAPAVLLVGQQTNGKRSRTVS</sequence>
<name>A0AAD6LAI8_9ROSI</name>
<protein>
    <submittedName>
        <fullName evidence="1">Uncharacterized protein</fullName>
    </submittedName>
</protein>
<dbReference type="AlphaFoldDB" id="A0AAD6LAI8"/>
<gene>
    <name evidence="1" type="ORF">NC653_039167</name>
</gene>
<organism evidence="1 2">
    <name type="scientific">Populus alba x Populus x berolinensis</name>
    <dbReference type="NCBI Taxonomy" id="444605"/>
    <lineage>
        <taxon>Eukaryota</taxon>
        <taxon>Viridiplantae</taxon>
        <taxon>Streptophyta</taxon>
        <taxon>Embryophyta</taxon>
        <taxon>Tracheophyta</taxon>
        <taxon>Spermatophyta</taxon>
        <taxon>Magnoliopsida</taxon>
        <taxon>eudicotyledons</taxon>
        <taxon>Gunneridae</taxon>
        <taxon>Pentapetalae</taxon>
        <taxon>rosids</taxon>
        <taxon>fabids</taxon>
        <taxon>Malpighiales</taxon>
        <taxon>Salicaceae</taxon>
        <taxon>Saliceae</taxon>
        <taxon>Populus</taxon>
    </lineage>
</organism>
<comment type="caution">
    <text evidence="1">The sequence shown here is derived from an EMBL/GenBank/DDBJ whole genome shotgun (WGS) entry which is preliminary data.</text>
</comment>
<accession>A0AAD6LAI8</accession>
<evidence type="ECO:0000313" key="1">
    <source>
        <dbReference type="EMBL" id="KAJ6957158.1"/>
    </source>
</evidence>
<keyword evidence="2" id="KW-1185">Reference proteome</keyword>
<reference evidence="1 2" key="1">
    <citation type="journal article" date="2023" name="Mol. Ecol. Resour.">
        <title>Chromosome-level genome assembly of a triploid poplar Populus alba 'Berolinensis'.</title>
        <authorList>
            <person name="Chen S."/>
            <person name="Yu Y."/>
            <person name="Wang X."/>
            <person name="Wang S."/>
            <person name="Zhang T."/>
            <person name="Zhou Y."/>
            <person name="He R."/>
            <person name="Meng N."/>
            <person name="Wang Y."/>
            <person name="Liu W."/>
            <person name="Liu Z."/>
            <person name="Liu J."/>
            <person name="Guo Q."/>
            <person name="Huang H."/>
            <person name="Sederoff R.R."/>
            <person name="Wang G."/>
            <person name="Qu G."/>
            <person name="Chen S."/>
        </authorList>
    </citation>
    <scope>NUCLEOTIDE SEQUENCE [LARGE SCALE GENOMIC DNA]</scope>
    <source>
        <strain evidence="1">SC-2020</strain>
    </source>
</reference>
<evidence type="ECO:0000313" key="2">
    <source>
        <dbReference type="Proteomes" id="UP001164929"/>
    </source>
</evidence>
<proteinExistence type="predicted"/>